<organism evidence="2 3">
    <name type="scientific">Actinomadura meridiana</name>
    <dbReference type="NCBI Taxonomy" id="559626"/>
    <lineage>
        <taxon>Bacteria</taxon>
        <taxon>Bacillati</taxon>
        <taxon>Actinomycetota</taxon>
        <taxon>Actinomycetes</taxon>
        <taxon>Streptosporangiales</taxon>
        <taxon>Thermomonosporaceae</taxon>
        <taxon>Actinomadura</taxon>
    </lineage>
</organism>
<evidence type="ECO:0000259" key="1">
    <source>
        <dbReference type="PROSITE" id="PS50206"/>
    </source>
</evidence>
<dbReference type="Gene3D" id="3.40.250.10">
    <property type="entry name" value="Rhodanese-like domain"/>
    <property type="match status" value="1"/>
</dbReference>
<reference evidence="3" key="1">
    <citation type="journal article" date="2019" name="Int. J. Syst. Evol. Microbiol.">
        <title>The Global Catalogue of Microorganisms (GCM) 10K type strain sequencing project: providing services to taxonomists for standard genome sequencing and annotation.</title>
        <authorList>
            <consortium name="The Broad Institute Genomics Platform"/>
            <consortium name="The Broad Institute Genome Sequencing Center for Infectious Disease"/>
            <person name="Wu L."/>
            <person name="Ma J."/>
        </authorList>
    </citation>
    <scope>NUCLEOTIDE SEQUENCE [LARGE SCALE GENOMIC DNA]</scope>
    <source>
        <strain evidence="3">JCM 17440</strain>
    </source>
</reference>
<keyword evidence="3" id="KW-1185">Reference proteome</keyword>
<dbReference type="InterPro" id="IPR001763">
    <property type="entry name" value="Rhodanese-like_dom"/>
</dbReference>
<evidence type="ECO:0000313" key="2">
    <source>
        <dbReference type="EMBL" id="GAA4238885.1"/>
    </source>
</evidence>
<dbReference type="PANTHER" id="PTHR43031:SF1">
    <property type="entry name" value="PYRIDINE NUCLEOTIDE-DISULPHIDE OXIDOREDUCTASE"/>
    <property type="match status" value="1"/>
</dbReference>
<dbReference type="InterPro" id="IPR050229">
    <property type="entry name" value="GlpE_sulfurtransferase"/>
</dbReference>
<dbReference type="PROSITE" id="PS50206">
    <property type="entry name" value="RHODANESE_3"/>
    <property type="match status" value="1"/>
</dbReference>
<evidence type="ECO:0000313" key="3">
    <source>
        <dbReference type="Proteomes" id="UP001501710"/>
    </source>
</evidence>
<comment type="caution">
    <text evidence="2">The sequence shown here is derived from an EMBL/GenBank/DDBJ whole genome shotgun (WGS) entry which is preliminary data.</text>
</comment>
<dbReference type="PANTHER" id="PTHR43031">
    <property type="entry name" value="FAD-DEPENDENT OXIDOREDUCTASE"/>
    <property type="match status" value="1"/>
</dbReference>
<gene>
    <name evidence="2" type="ORF">GCM10022254_56700</name>
</gene>
<feature type="domain" description="Rhodanese" evidence="1">
    <location>
        <begin position="31"/>
        <end position="118"/>
    </location>
</feature>
<dbReference type="Proteomes" id="UP001501710">
    <property type="component" value="Unassembled WGS sequence"/>
</dbReference>
<proteinExistence type="predicted"/>
<name>A0ABP8CG70_9ACTN</name>
<sequence length="127" mass="13571">MRDSTQGCFARFHGGVMNFGDDVPAVGAAEVPQDGYLLDVREQDEWDAGHAPTAVHIPMGQLGDRASEVPRDQEVFVICRSGARSAQVTVALNQAGWLARNVDGGMKGWAELGRPMEAEGDGTPYVA</sequence>
<protein>
    <submittedName>
        <fullName evidence="2">Rhodanese-like domain-containing protein</fullName>
    </submittedName>
</protein>
<dbReference type="InterPro" id="IPR036873">
    <property type="entry name" value="Rhodanese-like_dom_sf"/>
</dbReference>
<dbReference type="CDD" id="cd00158">
    <property type="entry name" value="RHOD"/>
    <property type="match status" value="1"/>
</dbReference>
<dbReference type="SMART" id="SM00450">
    <property type="entry name" value="RHOD"/>
    <property type="match status" value="1"/>
</dbReference>
<accession>A0ABP8CG70</accession>
<dbReference type="SUPFAM" id="SSF52821">
    <property type="entry name" value="Rhodanese/Cell cycle control phosphatase"/>
    <property type="match status" value="1"/>
</dbReference>
<dbReference type="EMBL" id="BAABAS010000020">
    <property type="protein sequence ID" value="GAA4238885.1"/>
    <property type="molecule type" value="Genomic_DNA"/>
</dbReference>
<dbReference type="Pfam" id="PF00581">
    <property type="entry name" value="Rhodanese"/>
    <property type="match status" value="1"/>
</dbReference>